<name>A0A1F7IAF1_9BACT</name>
<dbReference type="AlphaFoldDB" id="A0A1F7IAF1"/>
<comment type="caution">
    <text evidence="1">The sequence shown here is derived from an EMBL/GenBank/DDBJ whole genome shotgun (WGS) entry which is preliminary data.</text>
</comment>
<dbReference type="Proteomes" id="UP000177698">
    <property type="component" value="Unassembled WGS sequence"/>
</dbReference>
<sequence length="151" mass="16901">MGFLKRVENTLSSFSEFQRKRLENSLRRKENLIIDDPAISSGIPILKTGIEQNHLSIPDSIKSLPSDKQIAWLTSQIAIKYIPDGGEFTKELDAETLSLYRLVLAKGILQIEKPNRSLKPVAEELNIGWADCISIFYQATQIAVSTAITID</sequence>
<accession>A0A1F7IAF1</accession>
<dbReference type="EMBL" id="MGAG01000026">
    <property type="protein sequence ID" value="OGK40337.1"/>
    <property type="molecule type" value="Genomic_DNA"/>
</dbReference>
<dbReference type="STRING" id="1802056.A2954_02960"/>
<protein>
    <submittedName>
        <fullName evidence="1">Uncharacterized protein</fullName>
    </submittedName>
</protein>
<evidence type="ECO:0000313" key="2">
    <source>
        <dbReference type="Proteomes" id="UP000177698"/>
    </source>
</evidence>
<proteinExistence type="predicted"/>
<organism evidence="1 2">
    <name type="scientific">Candidatus Roizmanbacteria bacterium RIFCSPLOWO2_01_FULL_37_12</name>
    <dbReference type="NCBI Taxonomy" id="1802056"/>
    <lineage>
        <taxon>Bacteria</taxon>
        <taxon>Candidatus Roizmaniibacteriota</taxon>
    </lineage>
</organism>
<evidence type="ECO:0000313" key="1">
    <source>
        <dbReference type="EMBL" id="OGK40337.1"/>
    </source>
</evidence>
<gene>
    <name evidence="1" type="ORF">A2954_02960</name>
</gene>
<reference evidence="1 2" key="1">
    <citation type="journal article" date="2016" name="Nat. Commun.">
        <title>Thousands of microbial genomes shed light on interconnected biogeochemical processes in an aquifer system.</title>
        <authorList>
            <person name="Anantharaman K."/>
            <person name="Brown C.T."/>
            <person name="Hug L.A."/>
            <person name="Sharon I."/>
            <person name="Castelle C.J."/>
            <person name="Probst A.J."/>
            <person name="Thomas B.C."/>
            <person name="Singh A."/>
            <person name="Wilkins M.J."/>
            <person name="Karaoz U."/>
            <person name="Brodie E.L."/>
            <person name="Williams K.H."/>
            <person name="Hubbard S.S."/>
            <person name="Banfield J.F."/>
        </authorList>
    </citation>
    <scope>NUCLEOTIDE SEQUENCE [LARGE SCALE GENOMIC DNA]</scope>
</reference>